<keyword evidence="1" id="KW-1133">Transmembrane helix</keyword>
<dbReference type="RefSeq" id="XP_640509.1">
    <property type="nucleotide sequence ID" value="XM_635417.1"/>
</dbReference>
<dbReference type="OMA" id="FTIMENT"/>
<organism evidence="3 4">
    <name type="scientific">Dictyostelium discoideum</name>
    <name type="common">Social amoeba</name>
    <dbReference type="NCBI Taxonomy" id="44689"/>
    <lineage>
        <taxon>Eukaryota</taxon>
        <taxon>Amoebozoa</taxon>
        <taxon>Evosea</taxon>
        <taxon>Eumycetozoa</taxon>
        <taxon>Dictyostelia</taxon>
        <taxon>Dictyosteliales</taxon>
        <taxon>Dictyosteliaceae</taxon>
        <taxon>Dictyostelium</taxon>
    </lineage>
</organism>
<feature type="transmembrane region" description="Helical" evidence="1">
    <location>
        <begin position="591"/>
        <end position="612"/>
    </location>
</feature>
<accession>Q54T80</accession>
<keyword evidence="1" id="KW-0472">Membrane</keyword>
<evidence type="ECO:0000313" key="3">
    <source>
        <dbReference type="EMBL" id="EAL66527.1"/>
    </source>
</evidence>
<sequence>MKLLLLLIFSIFFINIVKSKTSVTSNYTTNFIIQEDCYSKIGCNIINPKYWDNQVAFNNPQISTFIINNLVIPSGNTALLTVSNSLIANQLQVTFPTNKVSSISLELNSSVTVNGDSKFTNVEITLSTNSGSIMSGSIEFINSIVKLTDGSSISTSSNLFSNDFVDVSIDVNTQFTLYDKSSLMGNRIVSDSSMLVQDEARIQAMNIQLSNGIVTSMNTSIKCNQMDLMDNGSSRYGSTYLFYGTLDASTLITPIFNPSTITKITMGNAVIGEIQLFKSTLLSTFQGSGTLISIGDAVIDGNITVLPQTSIRISPTDLPVVFNGVFTIMENTNSFLSNITFPPGSIVSPIAQGSSQYSNITIEEGVVEMQDGFSIFGSITLKPDTTLLTTNQLILEKCIISEGIVDVPTSLVCPNGNYEQAEGGSLVLHANSRTYIFLLNNNGGLINVVGENVYLSANVISDGVFQIQPDCNCEVHGYMDLFYNSTLDIGGIGPNTIKPALSIYNAINLNGALNYNISTPPTDMDSIYYLIDSNIALDGNFSEFIPTDPTTMDHYNIQFSFVTTTSSGNAPGSLEIHFNFAGSPPKKTDKIWIALGIILPLIVIAILAFGFYRYKKSHQYKDYKQLSDGTSTTSSSNFDDDIFNNHKDNNDL</sequence>
<dbReference type="GeneID" id="8623324"/>
<dbReference type="VEuPathDB" id="AmoebaDB:DDB_G0281935"/>
<protein>
    <submittedName>
        <fullName evidence="3">Uncharacterized protein</fullName>
    </submittedName>
</protein>
<dbReference type="dictyBase" id="DDB_G0281935"/>
<feature type="chain" id="PRO_5004249838" evidence="2">
    <location>
        <begin position="20"/>
        <end position="652"/>
    </location>
</feature>
<reference evidence="3 4" key="1">
    <citation type="journal article" date="2005" name="Nature">
        <title>The genome of the social amoeba Dictyostelium discoideum.</title>
        <authorList>
            <consortium name="The Dictyostelium discoideum Sequencing Consortium"/>
            <person name="Eichinger L."/>
            <person name="Pachebat J.A."/>
            <person name="Glockner G."/>
            <person name="Rajandream M.A."/>
            <person name="Sucgang R."/>
            <person name="Berriman M."/>
            <person name="Song J."/>
            <person name="Olsen R."/>
            <person name="Szafranski K."/>
            <person name="Xu Q."/>
            <person name="Tunggal B."/>
            <person name="Kummerfeld S."/>
            <person name="Madera M."/>
            <person name="Konfortov B.A."/>
            <person name="Rivero F."/>
            <person name="Bankier A.T."/>
            <person name="Lehmann R."/>
            <person name="Hamlin N."/>
            <person name="Davies R."/>
            <person name="Gaudet P."/>
            <person name="Fey P."/>
            <person name="Pilcher K."/>
            <person name="Chen G."/>
            <person name="Saunders D."/>
            <person name="Sodergren E."/>
            <person name="Davis P."/>
            <person name="Kerhornou A."/>
            <person name="Nie X."/>
            <person name="Hall N."/>
            <person name="Anjard C."/>
            <person name="Hemphill L."/>
            <person name="Bason N."/>
            <person name="Farbrother P."/>
            <person name="Desany B."/>
            <person name="Just E."/>
            <person name="Morio T."/>
            <person name="Rost R."/>
            <person name="Churcher C."/>
            <person name="Cooper J."/>
            <person name="Haydock S."/>
            <person name="van Driessche N."/>
            <person name="Cronin A."/>
            <person name="Goodhead I."/>
            <person name="Muzny D."/>
            <person name="Mourier T."/>
            <person name="Pain A."/>
            <person name="Lu M."/>
            <person name="Harper D."/>
            <person name="Lindsay R."/>
            <person name="Hauser H."/>
            <person name="James K."/>
            <person name="Quiles M."/>
            <person name="Madan Babu M."/>
            <person name="Saito T."/>
            <person name="Buchrieser C."/>
            <person name="Wardroper A."/>
            <person name="Felder M."/>
            <person name="Thangavelu M."/>
            <person name="Johnson D."/>
            <person name="Knights A."/>
            <person name="Loulseged H."/>
            <person name="Mungall K."/>
            <person name="Oliver K."/>
            <person name="Price C."/>
            <person name="Quail M.A."/>
            <person name="Urushihara H."/>
            <person name="Hernandez J."/>
            <person name="Rabbinowitsch E."/>
            <person name="Steffen D."/>
            <person name="Sanders M."/>
            <person name="Ma J."/>
            <person name="Kohara Y."/>
            <person name="Sharp S."/>
            <person name="Simmonds M."/>
            <person name="Spiegler S."/>
            <person name="Tivey A."/>
            <person name="Sugano S."/>
            <person name="White B."/>
            <person name="Walker D."/>
            <person name="Woodward J."/>
            <person name="Winckler T."/>
            <person name="Tanaka Y."/>
            <person name="Shaulsky G."/>
            <person name="Schleicher M."/>
            <person name="Weinstock G."/>
            <person name="Rosenthal A."/>
            <person name="Cox E.C."/>
            <person name="Chisholm R.L."/>
            <person name="Gibbs R."/>
            <person name="Loomis W.F."/>
            <person name="Platzer M."/>
            <person name="Kay R.R."/>
            <person name="Williams J."/>
            <person name="Dear P.H."/>
            <person name="Noegel A.A."/>
            <person name="Barrell B."/>
            <person name="Kuspa A."/>
        </authorList>
    </citation>
    <scope>NUCLEOTIDE SEQUENCE [LARGE SCALE GENOMIC DNA]</scope>
    <source>
        <strain evidence="3 4">AX4</strain>
    </source>
</reference>
<dbReference type="FunCoup" id="Q54T80">
    <property type="interactions" value="141"/>
</dbReference>
<evidence type="ECO:0000256" key="2">
    <source>
        <dbReference type="SAM" id="SignalP"/>
    </source>
</evidence>
<dbReference type="Proteomes" id="UP000002195">
    <property type="component" value="Unassembled WGS sequence"/>
</dbReference>
<dbReference type="InParanoid" id="Q54T80"/>
<keyword evidence="4" id="KW-1185">Reference proteome</keyword>
<dbReference type="EMBL" id="AAFI02000043">
    <property type="protein sequence ID" value="EAL66527.1"/>
    <property type="molecule type" value="Genomic_DNA"/>
</dbReference>
<gene>
    <name evidence="3" type="ORF">DDB_G0281935</name>
</gene>
<keyword evidence="2" id="KW-0732">Signal</keyword>
<dbReference type="HOGENOM" id="CLU_420609_0_0_1"/>
<proteinExistence type="predicted"/>
<keyword evidence="1" id="KW-0812">Transmembrane</keyword>
<dbReference type="AlphaFoldDB" id="Q54T80"/>
<feature type="signal peptide" evidence="2">
    <location>
        <begin position="1"/>
        <end position="19"/>
    </location>
</feature>
<dbReference type="KEGG" id="ddi:DDB_G0281935"/>
<comment type="caution">
    <text evidence="3">The sequence shown here is derived from an EMBL/GenBank/DDBJ whole genome shotgun (WGS) entry which is preliminary data.</text>
</comment>
<evidence type="ECO:0000313" key="4">
    <source>
        <dbReference type="Proteomes" id="UP000002195"/>
    </source>
</evidence>
<dbReference type="PaxDb" id="44689-DDB0204298"/>
<name>Q54T80_DICDI</name>
<evidence type="ECO:0000256" key="1">
    <source>
        <dbReference type="SAM" id="Phobius"/>
    </source>
</evidence>